<dbReference type="InterPro" id="IPR007492">
    <property type="entry name" value="LytTR_DNA-bd_dom"/>
</dbReference>
<dbReference type="InterPro" id="IPR046947">
    <property type="entry name" value="LytR-like"/>
</dbReference>
<dbReference type="SUPFAM" id="SSF52172">
    <property type="entry name" value="CheY-like"/>
    <property type="match status" value="1"/>
</dbReference>
<dbReference type="PANTHER" id="PTHR37299">
    <property type="entry name" value="TRANSCRIPTIONAL REGULATOR-RELATED"/>
    <property type="match status" value="1"/>
</dbReference>
<feature type="domain" description="HTH LytTR-type" evidence="3">
    <location>
        <begin position="143"/>
        <end position="243"/>
    </location>
</feature>
<evidence type="ECO:0000259" key="2">
    <source>
        <dbReference type="PROSITE" id="PS50110"/>
    </source>
</evidence>
<feature type="domain" description="Response regulatory" evidence="2">
    <location>
        <begin position="5"/>
        <end position="119"/>
    </location>
</feature>
<comment type="caution">
    <text evidence="4">The sequence shown here is derived from an EMBL/GenBank/DDBJ whole genome shotgun (WGS) entry which is preliminary data.</text>
</comment>
<reference evidence="4 5" key="1">
    <citation type="submission" date="2024-05" db="EMBL/GenBank/DDBJ databases">
        <authorList>
            <person name="Duchaud E."/>
        </authorList>
    </citation>
    <scope>NUCLEOTIDE SEQUENCE [LARGE SCALE GENOMIC DNA]</scope>
    <source>
        <strain evidence="4">Ena-SAMPLE-TAB-13-05-2024-13:56:06:370-140305</strain>
    </source>
</reference>
<protein>
    <submittedName>
        <fullName evidence="4">DNA-binding response regulator, LytR/AlgR family</fullName>
    </submittedName>
</protein>
<organism evidence="4 5">
    <name type="scientific">Tenacibaculum vairaonense</name>
    <dbReference type="NCBI Taxonomy" id="3137860"/>
    <lineage>
        <taxon>Bacteria</taxon>
        <taxon>Pseudomonadati</taxon>
        <taxon>Bacteroidota</taxon>
        <taxon>Flavobacteriia</taxon>
        <taxon>Flavobacteriales</taxon>
        <taxon>Flavobacteriaceae</taxon>
        <taxon>Tenacibaculum</taxon>
    </lineage>
</organism>
<dbReference type="Gene3D" id="3.40.50.2300">
    <property type="match status" value="1"/>
</dbReference>
<gene>
    <name evidence="4" type="ORF">T190115A13A_80015</name>
</gene>
<dbReference type="Pfam" id="PF00072">
    <property type="entry name" value="Response_reg"/>
    <property type="match status" value="1"/>
</dbReference>
<dbReference type="GO" id="GO:0003677">
    <property type="term" value="F:DNA binding"/>
    <property type="evidence" value="ECO:0007669"/>
    <property type="project" value="UniProtKB-KW"/>
</dbReference>
<dbReference type="InterPro" id="IPR001789">
    <property type="entry name" value="Sig_transdc_resp-reg_receiver"/>
</dbReference>
<dbReference type="SMART" id="SM00448">
    <property type="entry name" value="REC"/>
    <property type="match status" value="1"/>
</dbReference>
<evidence type="ECO:0000313" key="5">
    <source>
        <dbReference type="Proteomes" id="UP001497602"/>
    </source>
</evidence>
<keyword evidence="4" id="KW-0238">DNA-binding</keyword>
<evidence type="ECO:0000313" key="4">
    <source>
        <dbReference type="EMBL" id="CAL2108440.1"/>
    </source>
</evidence>
<dbReference type="SMART" id="SM00850">
    <property type="entry name" value="LytTR"/>
    <property type="match status" value="1"/>
</dbReference>
<feature type="modified residue" description="4-aspartylphosphate" evidence="1">
    <location>
        <position position="54"/>
    </location>
</feature>
<dbReference type="Gene3D" id="2.40.50.1020">
    <property type="entry name" value="LytTr DNA-binding domain"/>
    <property type="match status" value="1"/>
</dbReference>
<dbReference type="InterPro" id="IPR011006">
    <property type="entry name" value="CheY-like_superfamily"/>
</dbReference>
<dbReference type="PROSITE" id="PS50110">
    <property type="entry name" value="RESPONSE_REGULATORY"/>
    <property type="match status" value="1"/>
</dbReference>
<evidence type="ECO:0000259" key="3">
    <source>
        <dbReference type="PROSITE" id="PS50930"/>
    </source>
</evidence>
<keyword evidence="5" id="KW-1185">Reference proteome</keyword>
<evidence type="ECO:0000256" key="1">
    <source>
        <dbReference type="PROSITE-ProRule" id="PRU00169"/>
    </source>
</evidence>
<dbReference type="PROSITE" id="PS50930">
    <property type="entry name" value="HTH_LYTTR"/>
    <property type="match status" value="1"/>
</dbReference>
<dbReference type="Proteomes" id="UP001497602">
    <property type="component" value="Unassembled WGS sequence"/>
</dbReference>
<keyword evidence="1" id="KW-0597">Phosphoprotein</keyword>
<dbReference type="Pfam" id="PF04397">
    <property type="entry name" value="LytTR"/>
    <property type="match status" value="1"/>
</dbReference>
<dbReference type="EMBL" id="CAXJRC010000045">
    <property type="protein sequence ID" value="CAL2108440.1"/>
    <property type="molecule type" value="Genomic_DNA"/>
</dbReference>
<dbReference type="RefSeq" id="WP_348707126.1">
    <property type="nucleotide sequence ID" value="NZ_CAXIYA010000040.1"/>
</dbReference>
<name>A0ABP1FGZ2_9FLAO</name>
<accession>A0ABP1FGZ2</accession>
<proteinExistence type="predicted"/>
<dbReference type="PANTHER" id="PTHR37299:SF1">
    <property type="entry name" value="STAGE 0 SPORULATION PROTEIN A HOMOLOG"/>
    <property type="match status" value="1"/>
</dbReference>
<sequence>MQKIKILILEDDLEQSELLKQLLVKNYTVIGSASNYMEAVALYHMHAPDLAILDIFIEDKREGIRFAEYINKNTPIPILFLTNAKDNISFSEAKNTKPYNYLLKPVDPFGIKFTIELAIEKFANQVGQLSTKEKASLKINDELFIKKKDSLFKISKNDMFYIEADDKYCHIHTENTQFMVQKTLKSFTEEFKNIFIKTHRKYLVNKSKIARIDTVDYNIILKNNISIPLSQRHKKEVIKALPIFK</sequence>